<evidence type="ECO:0000256" key="9">
    <source>
        <dbReference type="ARBA" id="ARBA00022833"/>
    </source>
</evidence>
<evidence type="ECO:0000256" key="7">
    <source>
        <dbReference type="ARBA" id="ARBA00022723"/>
    </source>
</evidence>
<organism evidence="18 19">
    <name type="scientific">Tannerella sp. oral taxon BU063 isolate Cell 2</name>
    <dbReference type="NCBI Taxonomy" id="1411148"/>
    <lineage>
        <taxon>Bacteria</taxon>
        <taxon>Pseudomonadati</taxon>
        <taxon>Bacteroidota</taxon>
        <taxon>Bacteroidia</taxon>
        <taxon>Bacteroidales</taxon>
        <taxon>Tannerellaceae</taxon>
        <taxon>Tannerella</taxon>
    </lineage>
</organism>
<feature type="binding site" evidence="16">
    <location>
        <position position="92"/>
    </location>
    <ligand>
        <name>Zn(2+)</name>
        <dbReference type="ChEBI" id="CHEBI:29105"/>
        <note>catalytic</note>
    </ligand>
</feature>
<dbReference type="InterPro" id="IPR002734">
    <property type="entry name" value="RibDG_C"/>
</dbReference>
<dbReference type="EC" id="1.1.1.193" evidence="13"/>
<name>W2C2D3_9BACT</name>
<feature type="binding site" evidence="16">
    <location>
        <position position="83"/>
    </location>
    <ligand>
        <name>Zn(2+)</name>
        <dbReference type="ChEBI" id="CHEBI:29105"/>
        <note>catalytic</note>
    </ligand>
</feature>
<comment type="catalytic activity">
    <reaction evidence="13">
        <text>5-amino-6-(5-phospho-D-ribitylamino)uracil + NADP(+) = 5-amino-6-(5-phospho-D-ribosylamino)uracil + NADPH + H(+)</text>
        <dbReference type="Rhea" id="RHEA:17845"/>
        <dbReference type="ChEBI" id="CHEBI:15378"/>
        <dbReference type="ChEBI" id="CHEBI:57783"/>
        <dbReference type="ChEBI" id="CHEBI:58349"/>
        <dbReference type="ChEBI" id="CHEBI:58421"/>
        <dbReference type="ChEBI" id="CHEBI:58453"/>
        <dbReference type="EC" id="1.1.1.193"/>
    </reaction>
</comment>
<sequence length="361" mass="40145">MYSKSTNEDERFMRRCLALARCGAGWTAPNPMVGAVVVHEGRIIGEGYHRAFGGPHAEVHAIAAVRDRDLLRRSTLYVTLEPCSHHGKTPPCADLIRRSGIPRVVVACVDPFPKVAGRGIGLLREAGVEVVVGVLEAEARHMNRFFLTAQTEHRPYVILKWAESADGFIDARRLHADRPPVRLSDERSTRAVHSLRAEVASILVGARTARLDDPSLTVRHWSGPSPVRLLLDRHGQVPPTAHLFDGRVPTLLFTSPSNPTTPPNVTRIDVDPAQPVLQQLLQALHERQIQSLLVEGGAELHSHFIREGLWDEAHVETAPILLRDGVRAADLHSEGDAVRWSDRTDNKKHLLTVFFHRRQVL</sequence>
<feature type="binding site" evidence="15">
    <location>
        <position position="162"/>
    </location>
    <ligand>
        <name>NADP(+)</name>
        <dbReference type="ChEBI" id="CHEBI:58349"/>
    </ligand>
</feature>
<gene>
    <name evidence="18" type="ORF">N425_13985</name>
</gene>
<comment type="similarity">
    <text evidence="4 13">In the N-terminal section; belongs to the cytidine and deoxycytidylate deaminase family.</text>
</comment>
<reference evidence="18 19" key="1">
    <citation type="submission" date="2013-11" db="EMBL/GenBank/DDBJ databases">
        <title>Single cell genomics of uncultured Tannerella BU063 (oral taxon 286).</title>
        <authorList>
            <person name="Beall C.J."/>
            <person name="Campbell A.G."/>
            <person name="Griffen A.L."/>
            <person name="Podar M."/>
            <person name="Leys E.J."/>
        </authorList>
    </citation>
    <scope>NUCLEOTIDE SEQUENCE [LARGE SCALE GENOMIC DNA]</scope>
    <source>
        <strain evidence="18">Cell 2</strain>
    </source>
</reference>
<feature type="binding site" evidence="15">
    <location>
        <position position="295"/>
    </location>
    <ligand>
        <name>substrate</name>
    </ligand>
</feature>
<feature type="binding site" evidence="15">
    <location>
        <position position="216"/>
    </location>
    <ligand>
        <name>substrate</name>
    </ligand>
</feature>
<evidence type="ECO:0000256" key="2">
    <source>
        <dbReference type="ARBA" id="ARBA00004882"/>
    </source>
</evidence>
<dbReference type="GO" id="GO:0008703">
    <property type="term" value="F:5-amino-6-(5-phosphoribosylamino)uracil reductase activity"/>
    <property type="evidence" value="ECO:0007669"/>
    <property type="project" value="UniProtKB-EC"/>
</dbReference>
<dbReference type="InterPro" id="IPR050765">
    <property type="entry name" value="Riboflavin_Biosynth_HTPR"/>
</dbReference>
<evidence type="ECO:0000256" key="16">
    <source>
        <dbReference type="PIRSR" id="PIRSR006769-3"/>
    </source>
</evidence>
<protein>
    <recommendedName>
        <fullName evidence="13">Riboflavin biosynthesis protein RibD</fullName>
    </recommendedName>
    <domain>
        <recommendedName>
            <fullName evidence="13">Diaminohydroxyphosphoribosylaminopyrimidine deaminase</fullName>
            <shortName evidence="13">DRAP deaminase</shortName>
            <ecNumber evidence="13">3.5.4.26</ecNumber>
        </recommendedName>
        <alternativeName>
            <fullName evidence="13">Riboflavin-specific deaminase</fullName>
        </alternativeName>
    </domain>
    <domain>
        <recommendedName>
            <fullName evidence="13">5-amino-6-(5-phosphoribosylamino)uracil reductase</fullName>
            <ecNumber evidence="13">1.1.1.193</ecNumber>
        </recommendedName>
        <alternativeName>
            <fullName evidence="13">HTP reductase</fullName>
        </alternativeName>
    </domain>
</protein>
<keyword evidence="11 13" id="KW-0560">Oxidoreductase</keyword>
<evidence type="ECO:0000256" key="3">
    <source>
        <dbReference type="ARBA" id="ARBA00004910"/>
    </source>
</evidence>
<feature type="active site" description="Proton donor" evidence="14">
    <location>
        <position position="58"/>
    </location>
</feature>
<dbReference type="AlphaFoldDB" id="W2C2D3"/>
<keyword evidence="12" id="KW-0511">Multifunctional enzyme</keyword>
<evidence type="ECO:0000256" key="14">
    <source>
        <dbReference type="PIRSR" id="PIRSR006769-1"/>
    </source>
</evidence>
<dbReference type="SUPFAM" id="SSF53597">
    <property type="entry name" value="Dihydrofolate reductase-like"/>
    <property type="match status" value="1"/>
</dbReference>
<dbReference type="PIRSF" id="PIRSF006769">
    <property type="entry name" value="RibD"/>
    <property type="match status" value="1"/>
</dbReference>
<dbReference type="PROSITE" id="PS00903">
    <property type="entry name" value="CYT_DCMP_DEAMINASES_1"/>
    <property type="match status" value="1"/>
</dbReference>
<evidence type="ECO:0000256" key="5">
    <source>
        <dbReference type="ARBA" id="ARBA00007417"/>
    </source>
</evidence>
<keyword evidence="9 13" id="KW-0862">Zinc</keyword>
<comment type="function">
    <text evidence="1 13">Converts 2,5-diamino-6-(ribosylamino)-4(3h)-pyrimidinone 5'-phosphate into 5-amino-6-(ribosylamino)-2,4(1h,3h)-pyrimidinedione 5'-phosphate.</text>
</comment>
<evidence type="ECO:0000256" key="13">
    <source>
        <dbReference type="PIRNR" id="PIRNR006769"/>
    </source>
</evidence>
<dbReference type="NCBIfam" id="TIGR00326">
    <property type="entry name" value="eubact_ribD"/>
    <property type="match status" value="1"/>
</dbReference>
<dbReference type="GO" id="GO:0008270">
    <property type="term" value="F:zinc ion binding"/>
    <property type="evidence" value="ECO:0007669"/>
    <property type="project" value="InterPro"/>
</dbReference>
<feature type="binding site" evidence="15">
    <location>
        <position position="208"/>
    </location>
    <ligand>
        <name>NADP(+)</name>
        <dbReference type="ChEBI" id="CHEBI:58349"/>
    </ligand>
</feature>
<dbReference type="EMBL" id="AYUF01000498">
    <property type="protein sequence ID" value="ETK00622.1"/>
    <property type="molecule type" value="Genomic_DNA"/>
</dbReference>
<comment type="similarity">
    <text evidence="5 13">In the C-terminal section; belongs to the HTP reductase family.</text>
</comment>
<feature type="binding site" evidence="16">
    <location>
        <position position="56"/>
    </location>
    <ligand>
        <name>Zn(2+)</name>
        <dbReference type="ChEBI" id="CHEBI:29105"/>
        <note>catalytic</note>
    </ligand>
</feature>
<evidence type="ECO:0000313" key="19">
    <source>
        <dbReference type="Proteomes" id="UP000018837"/>
    </source>
</evidence>
<accession>W2C2D3</accession>
<dbReference type="EC" id="3.5.4.26" evidence="13"/>
<dbReference type="PATRIC" id="fig|1411148.3.peg.2354"/>
<dbReference type="GO" id="GO:0008835">
    <property type="term" value="F:diaminohydroxyphosphoribosylaminopyrimidine deaminase activity"/>
    <property type="evidence" value="ECO:0007669"/>
    <property type="project" value="UniProtKB-EC"/>
</dbReference>
<evidence type="ECO:0000256" key="10">
    <source>
        <dbReference type="ARBA" id="ARBA00022857"/>
    </source>
</evidence>
<feature type="domain" description="CMP/dCMP-type deaminase" evidence="17">
    <location>
        <begin position="7"/>
        <end position="131"/>
    </location>
</feature>
<dbReference type="FunFam" id="3.40.140.10:FF:000025">
    <property type="entry name" value="Riboflavin biosynthesis protein RibD"/>
    <property type="match status" value="1"/>
</dbReference>
<feature type="binding site" evidence="15">
    <location>
        <position position="219"/>
    </location>
    <ligand>
        <name>substrate</name>
    </ligand>
</feature>
<dbReference type="PANTHER" id="PTHR38011:SF7">
    <property type="entry name" value="2,5-DIAMINO-6-RIBOSYLAMINO-4(3H)-PYRIMIDINONE 5'-PHOSPHATE REDUCTASE"/>
    <property type="match status" value="1"/>
</dbReference>
<evidence type="ECO:0000256" key="11">
    <source>
        <dbReference type="ARBA" id="ARBA00023002"/>
    </source>
</evidence>
<evidence type="ECO:0000256" key="1">
    <source>
        <dbReference type="ARBA" id="ARBA00002151"/>
    </source>
</evidence>
<dbReference type="PROSITE" id="PS51747">
    <property type="entry name" value="CYT_DCMP_DEAMINASES_2"/>
    <property type="match status" value="1"/>
</dbReference>
<dbReference type="Pfam" id="PF01872">
    <property type="entry name" value="RibD_C"/>
    <property type="match status" value="1"/>
</dbReference>
<comment type="caution">
    <text evidence="18">The sequence shown here is derived from an EMBL/GenBank/DDBJ whole genome shotgun (WGS) entry which is preliminary data.</text>
</comment>
<feature type="binding site" evidence="15">
    <location>
        <position position="196"/>
    </location>
    <ligand>
        <name>substrate</name>
    </ligand>
</feature>
<keyword evidence="10 13" id="KW-0521">NADP</keyword>
<dbReference type="InterPro" id="IPR016192">
    <property type="entry name" value="APOBEC/CMP_deaminase_Zn-bd"/>
</dbReference>
<dbReference type="UniPathway" id="UPA00275">
    <property type="reaction ID" value="UER00401"/>
</dbReference>
<keyword evidence="6 13" id="KW-0686">Riboflavin biosynthesis</keyword>
<dbReference type="InterPro" id="IPR002125">
    <property type="entry name" value="CMP_dCMP_dom"/>
</dbReference>
<evidence type="ECO:0000256" key="4">
    <source>
        <dbReference type="ARBA" id="ARBA00005259"/>
    </source>
</evidence>
<comment type="pathway">
    <text evidence="2 13">Cofactor biosynthesis; riboflavin biosynthesis; 5-amino-6-(D-ribitylamino)uracil from GTP: step 2/4.</text>
</comment>
<dbReference type="GO" id="GO:0009231">
    <property type="term" value="P:riboflavin biosynthetic process"/>
    <property type="evidence" value="ECO:0007669"/>
    <property type="project" value="UniProtKB-UniPathway"/>
</dbReference>
<proteinExistence type="inferred from homology"/>
<evidence type="ECO:0000313" key="18">
    <source>
        <dbReference type="EMBL" id="ETK00622.1"/>
    </source>
</evidence>
<evidence type="ECO:0000256" key="15">
    <source>
        <dbReference type="PIRSR" id="PIRSR006769-2"/>
    </source>
</evidence>
<dbReference type="Pfam" id="PF00383">
    <property type="entry name" value="dCMP_cyt_deam_1"/>
    <property type="match status" value="1"/>
</dbReference>
<dbReference type="CDD" id="cd01284">
    <property type="entry name" value="Riboflavin_deaminase-reductase"/>
    <property type="match status" value="1"/>
</dbReference>
<evidence type="ECO:0000256" key="6">
    <source>
        <dbReference type="ARBA" id="ARBA00022619"/>
    </source>
</evidence>
<dbReference type="InterPro" id="IPR024072">
    <property type="entry name" value="DHFR-like_dom_sf"/>
</dbReference>
<dbReference type="InterPro" id="IPR016193">
    <property type="entry name" value="Cytidine_deaminase-like"/>
</dbReference>
<dbReference type="Gene3D" id="3.40.430.10">
    <property type="entry name" value="Dihydrofolate Reductase, subunit A"/>
    <property type="match status" value="1"/>
</dbReference>
<evidence type="ECO:0000259" key="17">
    <source>
        <dbReference type="PROSITE" id="PS51747"/>
    </source>
</evidence>
<keyword evidence="7 13" id="KW-0479">Metal-binding</keyword>
<comment type="catalytic activity">
    <reaction evidence="13">
        <text>2,5-diamino-6-hydroxy-4-(5-phosphoribosylamino)-pyrimidine + H2O + H(+) = 5-amino-6-(5-phospho-D-ribosylamino)uracil + NH4(+)</text>
        <dbReference type="Rhea" id="RHEA:21868"/>
        <dbReference type="ChEBI" id="CHEBI:15377"/>
        <dbReference type="ChEBI" id="CHEBI:15378"/>
        <dbReference type="ChEBI" id="CHEBI:28938"/>
        <dbReference type="ChEBI" id="CHEBI:58453"/>
        <dbReference type="ChEBI" id="CHEBI:58614"/>
        <dbReference type="EC" id="3.5.4.26"/>
    </reaction>
</comment>
<dbReference type="PANTHER" id="PTHR38011">
    <property type="entry name" value="DIHYDROFOLATE REDUCTASE FAMILY PROTEIN (AFU_ORTHOLOGUE AFUA_8G06820)"/>
    <property type="match status" value="1"/>
</dbReference>
<evidence type="ECO:0000256" key="12">
    <source>
        <dbReference type="ARBA" id="ARBA00023268"/>
    </source>
</evidence>
<dbReference type="InterPro" id="IPR004794">
    <property type="entry name" value="Eubact_RibD"/>
</dbReference>
<evidence type="ECO:0000256" key="8">
    <source>
        <dbReference type="ARBA" id="ARBA00022801"/>
    </source>
</evidence>
<keyword evidence="8 13" id="KW-0378">Hydrolase</keyword>
<feature type="binding site" evidence="15">
    <location>
        <position position="212"/>
    </location>
    <ligand>
        <name>NADP(+)</name>
        <dbReference type="ChEBI" id="CHEBI:58349"/>
    </ligand>
</feature>
<dbReference type="Gene3D" id="3.40.140.10">
    <property type="entry name" value="Cytidine Deaminase, domain 2"/>
    <property type="match status" value="1"/>
</dbReference>
<dbReference type="SUPFAM" id="SSF53927">
    <property type="entry name" value="Cytidine deaminase-like"/>
    <property type="match status" value="1"/>
</dbReference>
<dbReference type="Proteomes" id="UP000018837">
    <property type="component" value="Unassembled WGS sequence"/>
</dbReference>
<comment type="cofactor">
    <cofactor evidence="13 16">
        <name>Zn(2+)</name>
        <dbReference type="ChEBI" id="CHEBI:29105"/>
    </cofactor>
    <text evidence="13 16">Binds 1 zinc ion.</text>
</comment>
<comment type="pathway">
    <text evidence="3 13">Cofactor biosynthesis; riboflavin biosynthesis; 5-amino-6-(D-ribitylamino)uracil from GTP: step 3/4.</text>
</comment>